<gene>
    <name evidence="2" type="ORF">Ddye_020969</name>
</gene>
<evidence type="ECO:0000313" key="2">
    <source>
        <dbReference type="EMBL" id="KAK2645774.1"/>
    </source>
</evidence>
<feature type="region of interest" description="Disordered" evidence="1">
    <location>
        <begin position="15"/>
        <end position="51"/>
    </location>
</feature>
<organism evidence="2 3">
    <name type="scientific">Dipteronia dyeriana</name>
    <dbReference type="NCBI Taxonomy" id="168575"/>
    <lineage>
        <taxon>Eukaryota</taxon>
        <taxon>Viridiplantae</taxon>
        <taxon>Streptophyta</taxon>
        <taxon>Embryophyta</taxon>
        <taxon>Tracheophyta</taxon>
        <taxon>Spermatophyta</taxon>
        <taxon>Magnoliopsida</taxon>
        <taxon>eudicotyledons</taxon>
        <taxon>Gunneridae</taxon>
        <taxon>Pentapetalae</taxon>
        <taxon>rosids</taxon>
        <taxon>malvids</taxon>
        <taxon>Sapindales</taxon>
        <taxon>Sapindaceae</taxon>
        <taxon>Hippocastanoideae</taxon>
        <taxon>Acereae</taxon>
        <taxon>Dipteronia</taxon>
    </lineage>
</organism>
<dbReference type="EMBL" id="JANJYI010000006">
    <property type="protein sequence ID" value="KAK2645774.1"/>
    <property type="molecule type" value="Genomic_DNA"/>
</dbReference>
<evidence type="ECO:0000313" key="3">
    <source>
        <dbReference type="Proteomes" id="UP001280121"/>
    </source>
</evidence>
<dbReference type="AlphaFoldDB" id="A0AAD9U0R0"/>
<reference evidence="2" key="1">
    <citation type="journal article" date="2023" name="Plant J.">
        <title>Genome sequences and population genomics provide insights into the demographic history, inbreeding, and mutation load of two 'living fossil' tree species of Dipteronia.</title>
        <authorList>
            <person name="Feng Y."/>
            <person name="Comes H.P."/>
            <person name="Chen J."/>
            <person name="Zhu S."/>
            <person name="Lu R."/>
            <person name="Zhang X."/>
            <person name="Li P."/>
            <person name="Qiu J."/>
            <person name="Olsen K.M."/>
            <person name="Qiu Y."/>
        </authorList>
    </citation>
    <scope>NUCLEOTIDE SEQUENCE</scope>
    <source>
        <strain evidence="2">KIB01</strain>
    </source>
</reference>
<dbReference type="Proteomes" id="UP001280121">
    <property type="component" value="Unassembled WGS sequence"/>
</dbReference>
<keyword evidence="3" id="KW-1185">Reference proteome</keyword>
<proteinExistence type="predicted"/>
<sequence length="114" mass="12514">MKGEGLFYSNHQVAYNDQSKQLKPPQESRQAHAYLTQQSTPKIASSHPSPMASQYSGLVRLRALIRACVDCVSNQPTNTGILDKSVGYGVVVPTQEHRDAATEDVEASFLLLCH</sequence>
<comment type="caution">
    <text evidence="2">The sequence shown here is derived from an EMBL/GenBank/DDBJ whole genome shotgun (WGS) entry which is preliminary data.</text>
</comment>
<evidence type="ECO:0000256" key="1">
    <source>
        <dbReference type="SAM" id="MobiDB-lite"/>
    </source>
</evidence>
<name>A0AAD9U0R0_9ROSI</name>
<feature type="compositionally biased region" description="Polar residues" evidence="1">
    <location>
        <begin position="35"/>
        <end position="51"/>
    </location>
</feature>
<accession>A0AAD9U0R0</accession>
<protein>
    <submittedName>
        <fullName evidence="2">Uncharacterized protein</fullName>
    </submittedName>
</protein>